<reference evidence="2" key="1">
    <citation type="submission" date="2016-05" db="EMBL/GenBank/DDBJ databases">
        <title>Draft genome of Corynebacterium afermentans subsp. afermentans LCDC 88199T.</title>
        <authorList>
            <person name="Bernier A.-M."/>
            <person name="Bernard K."/>
        </authorList>
    </citation>
    <scope>NUCLEOTIDE SEQUENCE [LARGE SCALE GENOMIC DNA]</scope>
    <source>
        <strain evidence="2">NML130454</strain>
    </source>
</reference>
<dbReference type="Proteomes" id="UP000077726">
    <property type="component" value="Unassembled WGS sequence"/>
</dbReference>
<dbReference type="STRING" id="1795832.A7Q00_08145"/>
<proteinExistence type="predicted"/>
<gene>
    <name evidence="1" type="ORF">A7Q00_08145</name>
</gene>
<sequence length="68" mass="7868">MSELLEFFRTETVGAAAETLDFWLNECSLDEAPSAEEVEQWQAVLDERGGRFVRLAMMCADWLEEHRT</sequence>
<keyword evidence="2" id="KW-1185">Reference proteome</keyword>
<protein>
    <submittedName>
        <fullName evidence="1">Dioxygenase</fullName>
    </submittedName>
</protein>
<dbReference type="OrthoDB" id="8605522at2"/>
<dbReference type="EMBL" id="LXSQ01000020">
    <property type="protein sequence ID" value="OAM41632.1"/>
    <property type="molecule type" value="Genomic_DNA"/>
</dbReference>
<evidence type="ECO:0000313" key="1">
    <source>
        <dbReference type="EMBL" id="OAM41632.1"/>
    </source>
</evidence>
<name>A0A1B6VYH7_9NEIS</name>
<organism evidence="1 2">
    <name type="scientific">Eikenella halliae</name>
    <dbReference type="NCBI Taxonomy" id="1795832"/>
    <lineage>
        <taxon>Bacteria</taxon>
        <taxon>Pseudomonadati</taxon>
        <taxon>Pseudomonadota</taxon>
        <taxon>Betaproteobacteria</taxon>
        <taxon>Neisseriales</taxon>
        <taxon>Neisseriaceae</taxon>
        <taxon>Eikenella</taxon>
    </lineage>
</organism>
<dbReference type="AlphaFoldDB" id="A0A1B6VYH7"/>
<keyword evidence="1" id="KW-0560">Oxidoreductase</keyword>
<comment type="caution">
    <text evidence="1">The sequence shown here is derived from an EMBL/GenBank/DDBJ whole genome shotgun (WGS) entry which is preliminary data.</text>
</comment>
<dbReference type="GO" id="GO:0051213">
    <property type="term" value="F:dioxygenase activity"/>
    <property type="evidence" value="ECO:0007669"/>
    <property type="project" value="UniProtKB-KW"/>
</dbReference>
<accession>A0A1B6VYH7</accession>
<evidence type="ECO:0000313" key="2">
    <source>
        <dbReference type="Proteomes" id="UP000077726"/>
    </source>
</evidence>
<keyword evidence="1" id="KW-0223">Dioxygenase</keyword>